<dbReference type="GO" id="GO:0008360">
    <property type="term" value="P:regulation of cell shape"/>
    <property type="evidence" value="ECO:0007669"/>
    <property type="project" value="UniProtKB-KW"/>
</dbReference>
<evidence type="ECO:0000313" key="8">
    <source>
        <dbReference type="EMBL" id="QOV88478.1"/>
    </source>
</evidence>
<evidence type="ECO:0000313" key="9">
    <source>
        <dbReference type="Proteomes" id="UP000593765"/>
    </source>
</evidence>
<dbReference type="PANTHER" id="PTHR21198">
    <property type="entry name" value="GLUTAMATE RACEMASE"/>
    <property type="match status" value="1"/>
</dbReference>
<dbReference type="GO" id="GO:0009252">
    <property type="term" value="P:peptidoglycan biosynthetic process"/>
    <property type="evidence" value="ECO:0007669"/>
    <property type="project" value="UniProtKB-UniRule"/>
</dbReference>
<dbReference type="PANTHER" id="PTHR21198:SF2">
    <property type="entry name" value="GLUTAMATE RACEMASE"/>
    <property type="match status" value="1"/>
</dbReference>
<dbReference type="SUPFAM" id="SSF53681">
    <property type="entry name" value="Aspartate/glutamate racemase"/>
    <property type="match status" value="2"/>
</dbReference>
<comment type="catalytic activity">
    <reaction evidence="1 7">
        <text>L-glutamate = D-glutamate</text>
        <dbReference type="Rhea" id="RHEA:12813"/>
        <dbReference type="ChEBI" id="CHEBI:29985"/>
        <dbReference type="ChEBI" id="CHEBI:29986"/>
        <dbReference type="EC" id="5.1.1.3"/>
    </reaction>
</comment>
<dbReference type="InterPro" id="IPR001920">
    <property type="entry name" value="Asp/Glu_race"/>
</dbReference>
<keyword evidence="5 7" id="KW-0413">Isomerase</keyword>
<dbReference type="NCBIfam" id="TIGR00067">
    <property type="entry name" value="glut_race"/>
    <property type="match status" value="1"/>
</dbReference>
<keyword evidence="6 7" id="KW-0961">Cell wall biogenesis/degradation</keyword>
<dbReference type="PROSITE" id="PS00924">
    <property type="entry name" value="ASP_GLU_RACEMASE_2"/>
    <property type="match status" value="1"/>
</dbReference>
<feature type="binding site" evidence="7">
    <location>
        <begin position="65"/>
        <end position="66"/>
    </location>
    <ligand>
        <name>substrate</name>
    </ligand>
</feature>
<sequence>MVISLESHIHLAGAAVERPPSRTELEAPIVVLDSGLGGLTVARALRREMPAEQIVYFGDTARLPYGSKSPATVRQYVTQIINYLLPLRPKHVVMACNTATALALSAAVEAFPGIPISGVIEPGARAAVAAAGAKKQPIIGVLATDATVRSGAYERAILRRRQLARILIRPTPLLAPMVEEGRSCNDPLVKLALEQYLKPMVERGLDVLLLGCTHYPILRAAIEQVAGPKVLVIDSAQQSAQDVARRLRNAGMARAPRRSAEKAAVGSMRCYVSDDPDRFRLLAGRFLGEAIEPPTLVDPETLYRQVSAPMRLRPAV</sequence>
<dbReference type="AlphaFoldDB" id="A0A7M2WSJ4"/>
<dbReference type="Pfam" id="PF01177">
    <property type="entry name" value="Asp_Glu_race"/>
    <property type="match status" value="1"/>
</dbReference>
<dbReference type="InterPro" id="IPR015942">
    <property type="entry name" value="Asp/Glu/hydantoin_racemase"/>
</dbReference>
<dbReference type="InterPro" id="IPR033134">
    <property type="entry name" value="Asp/Glu_racemase_AS_2"/>
</dbReference>
<name>A0A7M2WSJ4_9BACT</name>
<comment type="function">
    <text evidence="7">Provides the (R)-glutamate required for cell wall biosynthesis.</text>
</comment>
<keyword evidence="9" id="KW-1185">Reference proteome</keyword>
<organism evidence="8 9">
    <name type="scientific">Humisphaera borealis</name>
    <dbReference type="NCBI Taxonomy" id="2807512"/>
    <lineage>
        <taxon>Bacteria</taxon>
        <taxon>Pseudomonadati</taxon>
        <taxon>Planctomycetota</taxon>
        <taxon>Phycisphaerae</taxon>
        <taxon>Tepidisphaerales</taxon>
        <taxon>Tepidisphaeraceae</taxon>
        <taxon>Humisphaera</taxon>
    </lineage>
</organism>
<reference evidence="8 9" key="1">
    <citation type="submission" date="2020-10" db="EMBL/GenBank/DDBJ databases">
        <title>Wide distribution of Phycisphaera-like planctomycetes from WD2101 soil group in peatlands and genome analysis of the first cultivated representative.</title>
        <authorList>
            <person name="Dedysh S.N."/>
            <person name="Beletsky A.V."/>
            <person name="Ivanova A."/>
            <person name="Kulichevskaya I.S."/>
            <person name="Suzina N.E."/>
            <person name="Philippov D.A."/>
            <person name="Rakitin A.L."/>
            <person name="Mardanov A.V."/>
            <person name="Ravin N.V."/>
        </authorList>
    </citation>
    <scope>NUCLEOTIDE SEQUENCE [LARGE SCALE GENOMIC DNA]</scope>
    <source>
        <strain evidence="8 9">M1803</strain>
    </source>
</reference>
<feature type="binding site" evidence="7">
    <location>
        <begin position="213"/>
        <end position="214"/>
    </location>
    <ligand>
        <name>substrate</name>
    </ligand>
</feature>
<comment type="pathway">
    <text evidence="7">Cell wall biogenesis; peptidoglycan biosynthesis.</text>
</comment>
<evidence type="ECO:0000256" key="3">
    <source>
        <dbReference type="ARBA" id="ARBA00022960"/>
    </source>
</evidence>
<feature type="active site" description="Proton donor/acceptor" evidence="7">
    <location>
        <position position="96"/>
    </location>
</feature>
<dbReference type="Proteomes" id="UP000593765">
    <property type="component" value="Chromosome"/>
</dbReference>
<accession>A0A7M2WSJ4</accession>
<dbReference type="KEGG" id="hbs:IPV69_19835"/>
<evidence type="ECO:0000256" key="6">
    <source>
        <dbReference type="ARBA" id="ARBA00023316"/>
    </source>
</evidence>
<evidence type="ECO:0000256" key="1">
    <source>
        <dbReference type="ARBA" id="ARBA00001602"/>
    </source>
</evidence>
<dbReference type="EC" id="5.1.1.3" evidence="2 7"/>
<dbReference type="InterPro" id="IPR004391">
    <property type="entry name" value="Glu_race"/>
</dbReference>
<dbReference type="GO" id="GO:0071555">
    <property type="term" value="P:cell wall organization"/>
    <property type="evidence" value="ECO:0007669"/>
    <property type="project" value="UniProtKB-KW"/>
</dbReference>
<dbReference type="PROSITE" id="PS00923">
    <property type="entry name" value="ASP_GLU_RACEMASE_1"/>
    <property type="match status" value="1"/>
</dbReference>
<feature type="binding site" evidence="7">
    <location>
        <begin position="97"/>
        <end position="98"/>
    </location>
    <ligand>
        <name>substrate</name>
    </ligand>
</feature>
<evidence type="ECO:0000256" key="7">
    <source>
        <dbReference type="HAMAP-Rule" id="MF_00258"/>
    </source>
</evidence>
<dbReference type="EMBL" id="CP063458">
    <property type="protein sequence ID" value="QOV88478.1"/>
    <property type="molecule type" value="Genomic_DNA"/>
</dbReference>
<dbReference type="InterPro" id="IPR018187">
    <property type="entry name" value="Asp/Glu_racemase_AS_1"/>
</dbReference>
<dbReference type="HAMAP" id="MF_00258">
    <property type="entry name" value="Glu_racemase"/>
    <property type="match status" value="1"/>
</dbReference>
<feature type="binding site" evidence="7">
    <location>
        <begin position="33"/>
        <end position="34"/>
    </location>
    <ligand>
        <name>substrate</name>
    </ligand>
</feature>
<dbReference type="Gene3D" id="3.40.50.1860">
    <property type="match status" value="2"/>
</dbReference>
<protein>
    <recommendedName>
        <fullName evidence="2 7">Glutamate racemase</fullName>
        <ecNumber evidence="2 7">5.1.1.3</ecNumber>
    </recommendedName>
</protein>
<evidence type="ECO:0000256" key="2">
    <source>
        <dbReference type="ARBA" id="ARBA00013090"/>
    </source>
</evidence>
<dbReference type="GO" id="GO:0008881">
    <property type="term" value="F:glutamate racemase activity"/>
    <property type="evidence" value="ECO:0007669"/>
    <property type="project" value="UniProtKB-UniRule"/>
</dbReference>
<evidence type="ECO:0000256" key="4">
    <source>
        <dbReference type="ARBA" id="ARBA00022984"/>
    </source>
</evidence>
<feature type="active site" description="Proton donor/acceptor" evidence="7">
    <location>
        <position position="212"/>
    </location>
</feature>
<proteinExistence type="inferred from homology"/>
<evidence type="ECO:0000256" key="5">
    <source>
        <dbReference type="ARBA" id="ARBA00023235"/>
    </source>
</evidence>
<dbReference type="UniPathway" id="UPA00219"/>
<keyword evidence="4 7" id="KW-0573">Peptidoglycan synthesis</keyword>
<gene>
    <name evidence="7" type="primary">murI</name>
    <name evidence="8" type="ORF">IPV69_19835</name>
</gene>
<comment type="similarity">
    <text evidence="7">Belongs to the aspartate/glutamate racemases family.</text>
</comment>
<keyword evidence="3 7" id="KW-0133">Cell shape</keyword>